<dbReference type="STRING" id="318464.IO99_05570"/>
<feature type="transmembrane region" description="Helical" evidence="8">
    <location>
        <begin position="21"/>
        <end position="43"/>
    </location>
</feature>
<protein>
    <submittedName>
        <fullName evidence="9">ABC transporter</fullName>
    </submittedName>
</protein>
<feature type="transmembrane region" description="Helical" evidence="8">
    <location>
        <begin position="89"/>
        <end position="106"/>
    </location>
</feature>
<evidence type="ECO:0000256" key="7">
    <source>
        <dbReference type="ARBA" id="ARBA00023136"/>
    </source>
</evidence>
<comment type="subcellular location">
    <subcellularLocation>
        <location evidence="1">Cell membrane</location>
        <topology evidence="1">Multi-pass membrane protein</topology>
    </subcellularLocation>
</comment>
<evidence type="ECO:0000256" key="8">
    <source>
        <dbReference type="SAM" id="Phobius"/>
    </source>
</evidence>
<dbReference type="PANTHER" id="PTHR30472">
    <property type="entry name" value="FERRIC ENTEROBACTIN TRANSPORT SYSTEM PERMEASE PROTEIN"/>
    <property type="match status" value="1"/>
</dbReference>
<evidence type="ECO:0000256" key="1">
    <source>
        <dbReference type="ARBA" id="ARBA00004651"/>
    </source>
</evidence>
<feature type="transmembrane region" description="Helical" evidence="8">
    <location>
        <begin position="339"/>
        <end position="358"/>
    </location>
</feature>
<comment type="caution">
    <text evidence="9">The sequence shown here is derived from an EMBL/GenBank/DDBJ whole genome shotgun (WGS) entry which is preliminary data.</text>
</comment>
<keyword evidence="10" id="KW-1185">Reference proteome</keyword>
<dbReference type="Gene3D" id="1.10.3470.10">
    <property type="entry name" value="ABC transporter involved in vitamin B12 uptake, BtuC"/>
    <property type="match status" value="1"/>
</dbReference>
<comment type="similarity">
    <text evidence="2">Belongs to the binding-protein-dependent transport system permease family. FecCD subfamily.</text>
</comment>
<accession>A0A084JEM9</accession>
<name>A0A084JEM9_9CLOT</name>
<keyword evidence="5 8" id="KW-0812">Transmembrane</keyword>
<keyword evidence="4" id="KW-1003">Cell membrane</keyword>
<dbReference type="GO" id="GO:0033214">
    <property type="term" value="P:siderophore-iron import into cell"/>
    <property type="evidence" value="ECO:0007669"/>
    <property type="project" value="TreeGrafter"/>
</dbReference>
<dbReference type="InterPro" id="IPR000522">
    <property type="entry name" value="ABC_transptr_permease_BtuC"/>
</dbReference>
<dbReference type="eggNOG" id="COG0609">
    <property type="taxonomic scope" value="Bacteria"/>
</dbReference>
<evidence type="ECO:0000313" key="10">
    <source>
        <dbReference type="Proteomes" id="UP000028542"/>
    </source>
</evidence>
<organism evidence="9 10">
    <name type="scientific">Clostridium sulfidigenes</name>
    <dbReference type="NCBI Taxonomy" id="318464"/>
    <lineage>
        <taxon>Bacteria</taxon>
        <taxon>Bacillati</taxon>
        <taxon>Bacillota</taxon>
        <taxon>Clostridia</taxon>
        <taxon>Eubacteriales</taxon>
        <taxon>Clostridiaceae</taxon>
        <taxon>Clostridium</taxon>
    </lineage>
</organism>
<feature type="transmembrane region" description="Helical" evidence="8">
    <location>
        <begin position="149"/>
        <end position="167"/>
    </location>
</feature>
<gene>
    <name evidence="9" type="ORF">IO99_05570</name>
</gene>
<keyword evidence="3" id="KW-0813">Transport</keyword>
<feature type="transmembrane region" description="Helical" evidence="8">
    <location>
        <begin position="118"/>
        <end position="143"/>
    </location>
</feature>
<reference evidence="9 10" key="1">
    <citation type="submission" date="2014-07" db="EMBL/GenBank/DDBJ databases">
        <title>Draft genome of Clostridium sulfidigenes 113A isolated from sediments associated with methane hydrate from Krishna Godavari basin.</title>
        <authorList>
            <person name="Honkalas V.S."/>
            <person name="Dabir A.P."/>
            <person name="Arora P."/>
            <person name="Dhakephalkar P.K."/>
        </authorList>
    </citation>
    <scope>NUCLEOTIDE SEQUENCE [LARGE SCALE GENOMIC DNA]</scope>
    <source>
        <strain evidence="9 10">113A</strain>
    </source>
</reference>
<dbReference type="GO" id="GO:0022857">
    <property type="term" value="F:transmembrane transporter activity"/>
    <property type="evidence" value="ECO:0007669"/>
    <property type="project" value="InterPro"/>
</dbReference>
<evidence type="ECO:0000313" key="9">
    <source>
        <dbReference type="EMBL" id="KEZ87413.1"/>
    </source>
</evidence>
<feature type="transmembrane region" description="Helical" evidence="8">
    <location>
        <begin position="221"/>
        <end position="242"/>
    </location>
</feature>
<dbReference type="GO" id="GO:0005886">
    <property type="term" value="C:plasma membrane"/>
    <property type="evidence" value="ECO:0007669"/>
    <property type="project" value="UniProtKB-SubCell"/>
</dbReference>
<proteinExistence type="inferred from homology"/>
<evidence type="ECO:0000256" key="6">
    <source>
        <dbReference type="ARBA" id="ARBA00022989"/>
    </source>
</evidence>
<evidence type="ECO:0000256" key="5">
    <source>
        <dbReference type="ARBA" id="ARBA00022692"/>
    </source>
</evidence>
<keyword evidence="6 8" id="KW-1133">Transmembrane helix</keyword>
<keyword evidence="7 8" id="KW-0472">Membrane</keyword>
<evidence type="ECO:0000256" key="2">
    <source>
        <dbReference type="ARBA" id="ARBA00007935"/>
    </source>
</evidence>
<evidence type="ECO:0000256" key="4">
    <source>
        <dbReference type="ARBA" id="ARBA00022475"/>
    </source>
</evidence>
<dbReference type="Proteomes" id="UP000028542">
    <property type="component" value="Unassembled WGS sequence"/>
</dbReference>
<dbReference type="PANTHER" id="PTHR30472:SF25">
    <property type="entry name" value="ABC TRANSPORTER PERMEASE PROTEIN MJ0876-RELATED"/>
    <property type="match status" value="1"/>
</dbReference>
<evidence type="ECO:0000256" key="3">
    <source>
        <dbReference type="ARBA" id="ARBA00022448"/>
    </source>
</evidence>
<dbReference type="EMBL" id="JPMD01000012">
    <property type="protein sequence ID" value="KEZ87413.1"/>
    <property type="molecule type" value="Genomic_DNA"/>
</dbReference>
<dbReference type="SUPFAM" id="SSF81345">
    <property type="entry name" value="ABC transporter involved in vitamin B12 uptake, BtuC"/>
    <property type="match status" value="1"/>
</dbReference>
<feature type="transmembrane region" description="Helical" evidence="8">
    <location>
        <begin position="179"/>
        <end position="201"/>
    </location>
</feature>
<feature type="transmembrane region" description="Helical" evidence="8">
    <location>
        <begin position="311"/>
        <end position="333"/>
    </location>
</feature>
<feature type="transmembrane region" description="Helical" evidence="8">
    <location>
        <begin position="273"/>
        <end position="299"/>
    </location>
</feature>
<dbReference type="AlphaFoldDB" id="A0A084JEM9"/>
<dbReference type="Pfam" id="PF01032">
    <property type="entry name" value="FecCD"/>
    <property type="match status" value="1"/>
</dbReference>
<dbReference type="CDD" id="cd06550">
    <property type="entry name" value="TM_ABC_iron-siderophores_like"/>
    <property type="match status" value="1"/>
</dbReference>
<sequence length="367" mass="39319">MLNVKDILNASYEKNQKIKKSFNLFILGLIILLFISVILSVSFGSLRIKPSVSYSIILNELFGLSLGDAAEVSNISTYNVIWLIRMPRVLLAIVVGAGLAVCGTIMQATVQNPLAEPYILGISSGASLGATFSIMLGLGSFSLFSISSVSFWAFLGALSASILVLVLSSMGNKMSSSKLVLSGTVVSALCTSLSNFIISIASNAEGMQTVKFWTMGSLATAKWQNIGFVILAVTICCLFFLTQGRTLNLMLMGDEASMTLGLNLNLYRKIYMIITSLLTGILVANCGIIGFVGLIIPHISRSIVGSDHKRLIPTSILLGSIFLIWADVFARIIIPNAELSIGIITGLVGAPFFVYILLRKGFGYGDK</sequence>
<dbReference type="FunFam" id="1.10.3470.10:FF:000001">
    <property type="entry name" value="Vitamin B12 ABC transporter permease BtuC"/>
    <property type="match status" value="1"/>
</dbReference>
<dbReference type="InterPro" id="IPR037294">
    <property type="entry name" value="ABC_BtuC-like"/>
</dbReference>